<sequence>MDDVNRPPNIVLVVSDQQRADLVGAFGEIPVRTPTLDRLCSEGTAFRRAYTATPVCTPTRATLLSGQYPSRHGAWNIGTDVPEDTLSLPAMLTEQAGYRTAIFGKSHFKSVLRPGSPEALPCSRDWDAYENWSGPWYGFQHARLSNGHVDEPHAYSMHYGAWLREKGIPPAPPYFLPDPASTVTPNKDPGERVGRWELPEEYHSSRWIADEAISFLRDHVADNGSQPFYMVVNFQDPHMPFRAPDPWHAMHDDVDLPEPVRRQDEWQDKPSFYRATIEGRQDDLGLQENPQVGIPCQQAQYVGHEGRTAEEEQMWRTYLGMQSLLDHHLGRICDTLDELELTGDTLIVYTSDHGDYMGDHWLWSKGPSHYDGAVRVPMIVRWPGRVPAGVHSDALQSLVDVPVTFSSVAGVGPDPRMQGVDQSSCWAEPSEPARDGVLIEHRAEQGLYVNSWVTGRFRLSVHSYTTEGRDEVELYDFADDPDEFVNLAADGGSPELAEKLTLEMVRYRMGRDRGWQPRQAFS</sequence>
<organism evidence="4 5">
    <name type="scientific">Haloactinopolyspora alba</name>
    <dbReference type="NCBI Taxonomy" id="648780"/>
    <lineage>
        <taxon>Bacteria</taxon>
        <taxon>Bacillati</taxon>
        <taxon>Actinomycetota</taxon>
        <taxon>Actinomycetes</taxon>
        <taxon>Jiangellales</taxon>
        <taxon>Jiangellaceae</taxon>
        <taxon>Haloactinopolyspora</taxon>
    </lineage>
</organism>
<evidence type="ECO:0000256" key="2">
    <source>
        <dbReference type="ARBA" id="ARBA00022801"/>
    </source>
</evidence>
<feature type="domain" description="Sulfatase N-terminal" evidence="3">
    <location>
        <begin position="8"/>
        <end position="411"/>
    </location>
</feature>
<dbReference type="PANTHER" id="PTHR42693:SF53">
    <property type="entry name" value="ENDO-4-O-SULFATASE"/>
    <property type="match status" value="1"/>
</dbReference>
<keyword evidence="5" id="KW-1185">Reference proteome</keyword>
<reference evidence="4 5" key="1">
    <citation type="submission" date="2018-03" db="EMBL/GenBank/DDBJ databases">
        <title>Genomic Encyclopedia of Archaeal and Bacterial Type Strains, Phase II (KMG-II): from individual species to whole genera.</title>
        <authorList>
            <person name="Goeker M."/>
        </authorList>
    </citation>
    <scope>NUCLEOTIDE SEQUENCE [LARGE SCALE GENOMIC DNA]</scope>
    <source>
        <strain evidence="4 5">DSM 45211</strain>
    </source>
</reference>
<keyword evidence="2" id="KW-0378">Hydrolase</keyword>
<dbReference type="GO" id="GO:0004065">
    <property type="term" value="F:arylsulfatase activity"/>
    <property type="evidence" value="ECO:0007669"/>
    <property type="project" value="TreeGrafter"/>
</dbReference>
<dbReference type="Gene3D" id="3.40.720.10">
    <property type="entry name" value="Alkaline Phosphatase, subunit A"/>
    <property type="match status" value="1"/>
</dbReference>
<dbReference type="Pfam" id="PF00884">
    <property type="entry name" value="Sulfatase"/>
    <property type="match status" value="1"/>
</dbReference>
<comment type="similarity">
    <text evidence="1">Belongs to the sulfatase family.</text>
</comment>
<evidence type="ECO:0000259" key="3">
    <source>
        <dbReference type="Pfam" id="PF00884"/>
    </source>
</evidence>
<dbReference type="InterPro" id="IPR000917">
    <property type="entry name" value="Sulfatase_N"/>
</dbReference>
<proteinExistence type="inferred from homology"/>
<protein>
    <submittedName>
        <fullName evidence="4">Arylsulfatase A-like enzyme</fullName>
    </submittedName>
</protein>
<dbReference type="EMBL" id="PYGE01000016">
    <property type="protein sequence ID" value="PSL00384.1"/>
    <property type="molecule type" value="Genomic_DNA"/>
</dbReference>
<dbReference type="AlphaFoldDB" id="A0A2P8DT40"/>
<gene>
    <name evidence="4" type="ORF">CLV30_11644</name>
</gene>
<dbReference type="InterPro" id="IPR017850">
    <property type="entry name" value="Alkaline_phosphatase_core_sf"/>
</dbReference>
<comment type="caution">
    <text evidence="4">The sequence shown here is derived from an EMBL/GenBank/DDBJ whole genome shotgun (WGS) entry which is preliminary data.</text>
</comment>
<dbReference type="InterPro" id="IPR050738">
    <property type="entry name" value="Sulfatase"/>
</dbReference>
<dbReference type="RefSeq" id="WP_106538820.1">
    <property type="nucleotide sequence ID" value="NZ_PYGE01000016.1"/>
</dbReference>
<dbReference type="SUPFAM" id="SSF53649">
    <property type="entry name" value="Alkaline phosphatase-like"/>
    <property type="match status" value="1"/>
</dbReference>
<accession>A0A2P8DT40</accession>
<dbReference type="Proteomes" id="UP000243528">
    <property type="component" value="Unassembled WGS sequence"/>
</dbReference>
<dbReference type="OrthoDB" id="9777306at2"/>
<dbReference type="PANTHER" id="PTHR42693">
    <property type="entry name" value="ARYLSULFATASE FAMILY MEMBER"/>
    <property type="match status" value="1"/>
</dbReference>
<name>A0A2P8DT40_9ACTN</name>
<evidence type="ECO:0000313" key="5">
    <source>
        <dbReference type="Proteomes" id="UP000243528"/>
    </source>
</evidence>
<evidence type="ECO:0000313" key="4">
    <source>
        <dbReference type="EMBL" id="PSL00384.1"/>
    </source>
</evidence>
<evidence type="ECO:0000256" key="1">
    <source>
        <dbReference type="ARBA" id="ARBA00008779"/>
    </source>
</evidence>